<keyword evidence="1" id="KW-0472">Membrane</keyword>
<organism evidence="2 3">
    <name type="scientific">Chenopodium quinoa</name>
    <name type="common">Quinoa</name>
    <dbReference type="NCBI Taxonomy" id="63459"/>
    <lineage>
        <taxon>Eukaryota</taxon>
        <taxon>Viridiplantae</taxon>
        <taxon>Streptophyta</taxon>
        <taxon>Embryophyta</taxon>
        <taxon>Tracheophyta</taxon>
        <taxon>Spermatophyta</taxon>
        <taxon>Magnoliopsida</taxon>
        <taxon>eudicotyledons</taxon>
        <taxon>Gunneridae</taxon>
        <taxon>Pentapetalae</taxon>
        <taxon>Caryophyllales</taxon>
        <taxon>Chenopodiaceae</taxon>
        <taxon>Chenopodioideae</taxon>
        <taxon>Atripliceae</taxon>
        <taxon>Chenopodium</taxon>
    </lineage>
</organism>
<dbReference type="InterPro" id="IPR004158">
    <property type="entry name" value="DUF247_pln"/>
</dbReference>
<evidence type="ECO:0000256" key="1">
    <source>
        <dbReference type="SAM" id="Phobius"/>
    </source>
</evidence>
<evidence type="ECO:0000313" key="2">
    <source>
        <dbReference type="EnsemblPlants" id="AUR62001125-RA:cds"/>
    </source>
</evidence>
<dbReference type="PANTHER" id="PTHR31170:SF25">
    <property type="entry name" value="BNAA09G04570D PROTEIN"/>
    <property type="match status" value="1"/>
</dbReference>
<keyword evidence="3" id="KW-1185">Reference proteome</keyword>
<dbReference type="AlphaFoldDB" id="A0A803KQ19"/>
<dbReference type="OMA" id="CIELSID"/>
<feature type="transmembrane region" description="Helical" evidence="1">
    <location>
        <begin position="111"/>
        <end position="137"/>
    </location>
</feature>
<name>A0A803KQ19_CHEQI</name>
<dbReference type="EnsemblPlants" id="AUR62001125-RA">
    <property type="protein sequence ID" value="AUR62001125-RA:cds"/>
    <property type="gene ID" value="AUR62001125"/>
</dbReference>
<proteinExistence type="predicted"/>
<keyword evidence="1" id="KW-0812">Transmembrane</keyword>
<protein>
    <submittedName>
        <fullName evidence="2">Uncharacterized protein</fullName>
    </submittedName>
</protein>
<keyword evidence="1" id="KW-1133">Transmembrane helix</keyword>
<dbReference type="Pfam" id="PF03140">
    <property type="entry name" value="DUF247"/>
    <property type="match status" value="1"/>
</dbReference>
<reference evidence="2" key="2">
    <citation type="submission" date="2021-03" db="UniProtKB">
        <authorList>
            <consortium name="EnsemblPlants"/>
        </authorList>
    </citation>
    <scope>IDENTIFICATION</scope>
</reference>
<accession>A0A803KQ19</accession>
<dbReference type="Gramene" id="AUR62001125-RA">
    <property type="protein sequence ID" value="AUR62001125-RA:cds"/>
    <property type="gene ID" value="AUR62001125"/>
</dbReference>
<dbReference type="Proteomes" id="UP000596660">
    <property type="component" value="Unplaced"/>
</dbReference>
<reference evidence="2" key="1">
    <citation type="journal article" date="2017" name="Nature">
        <title>The genome of Chenopodium quinoa.</title>
        <authorList>
            <person name="Jarvis D.E."/>
            <person name="Ho Y.S."/>
            <person name="Lightfoot D.J."/>
            <person name="Schmoeckel S.M."/>
            <person name="Li B."/>
            <person name="Borm T.J.A."/>
            <person name="Ohyanagi H."/>
            <person name="Mineta K."/>
            <person name="Michell C.T."/>
            <person name="Saber N."/>
            <person name="Kharbatia N.M."/>
            <person name="Rupper R.R."/>
            <person name="Sharp A.R."/>
            <person name="Dally N."/>
            <person name="Boughton B.A."/>
            <person name="Woo Y.H."/>
            <person name="Gao G."/>
            <person name="Schijlen E.G.W.M."/>
            <person name="Guo X."/>
            <person name="Momin A.A."/>
            <person name="Negrao S."/>
            <person name="Al-Babili S."/>
            <person name="Gehring C."/>
            <person name="Roessner U."/>
            <person name="Jung C."/>
            <person name="Murphy K."/>
            <person name="Arold S.T."/>
            <person name="Gojobori T."/>
            <person name="van der Linden C.G."/>
            <person name="van Loo E.N."/>
            <person name="Jellen E.N."/>
            <person name="Maughan P.J."/>
            <person name="Tester M."/>
        </authorList>
    </citation>
    <scope>NUCLEOTIDE SEQUENCE [LARGE SCALE GENOMIC DNA]</scope>
    <source>
        <strain evidence="2">cv. PI 614886</strain>
    </source>
</reference>
<dbReference type="PANTHER" id="PTHR31170">
    <property type="entry name" value="BNAC04G53230D PROTEIN"/>
    <property type="match status" value="1"/>
</dbReference>
<sequence>MVNGVFHDSTMTILLNLAAFEQCHLKISDSVIASYVSFMECLLKSPEDVGHLHRHKIILGDDAQVVDMFKSISKEMLVNVHDGYYADLSREVNVYYNQRRNRWRASLIHKYFYNPWAIISLAAAIILLFLTAIQSFYAVYSYHRPNS</sequence>
<evidence type="ECO:0000313" key="3">
    <source>
        <dbReference type="Proteomes" id="UP000596660"/>
    </source>
</evidence>